<dbReference type="Proteomes" id="UP000317839">
    <property type="component" value="Unassembled WGS sequence"/>
</dbReference>
<accession>A0A545T2R3</accession>
<organism evidence="1 2">
    <name type="scientific">Aliikangiella marina</name>
    <dbReference type="NCBI Taxonomy" id="1712262"/>
    <lineage>
        <taxon>Bacteria</taxon>
        <taxon>Pseudomonadati</taxon>
        <taxon>Pseudomonadota</taxon>
        <taxon>Gammaproteobacteria</taxon>
        <taxon>Oceanospirillales</taxon>
        <taxon>Pleioneaceae</taxon>
        <taxon>Aliikangiella</taxon>
    </lineage>
</organism>
<dbReference type="AlphaFoldDB" id="A0A545T2R3"/>
<reference evidence="1 2" key="1">
    <citation type="submission" date="2019-06" db="EMBL/GenBank/DDBJ databases">
        <title>Draft genome of Aliikangiella marina GYP-15.</title>
        <authorList>
            <person name="Wang G."/>
        </authorList>
    </citation>
    <scope>NUCLEOTIDE SEQUENCE [LARGE SCALE GENOMIC DNA]</scope>
    <source>
        <strain evidence="1 2">GYP-15</strain>
    </source>
</reference>
<dbReference type="NCBIfam" id="TIGR02241">
    <property type="entry name" value="conserved hypothetical phage tail region protein"/>
    <property type="match status" value="1"/>
</dbReference>
<protein>
    <submittedName>
        <fullName evidence="1">Phage tail protein</fullName>
    </submittedName>
</protein>
<dbReference type="PANTHER" id="PTHR38009">
    <property type="entry name" value="CONSERVED HYPOTHETICAL PHAGE TAIL PROTEIN"/>
    <property type="match status" value="1"/>
</dbReference>
<evidence type="ECO:0000313" key="1">
    <source>
        <dbReference type="EMBL" id="TQV71500.1"/>
    </source>
</evidence>
<comment type="caution">
    <text evidence="1">The sequence shown here is derived from an EMBL/GenBank/DDBJ whole genome shotgun (WGS) entry which is preliminary data.</text>
</comment>
<dbReference type="EMBL" id="VIKR01000006">
    <property type="protein sequence ID" value="TQV71500.1"/>
    <property type="molecule type" value="Genomic_DNA"/>
</dbReference>
<dbReference type="RefSeq" id="WP_142943899.1">
    <property type="nucleotide sequence ID" value="NZ_VIKR01000006.1"/>
</dbReference>
<sequence length="156" mass="17499">MAEFIPFRFEVNLYEENQEQLLCRGLFSEVSGLEITMEPRAIQVGGQNWGEVQRVGQTRFSPIVLKRGVTELDDLWKWFDATTRGSNYGYRLQGNINILGSEVNDDGEAQPVMTWNMSGVLPTRFKGPDLSSTANQVAIEEVTLVLESLTLERPGG</sequence>
<dbReference type="PANTHER" id="PTHR38009:SF1">
    <property type="entry name" value="CONSERVED HYPOTHETICAL PHAGE TAIL PROTEIN"/>
    <property type="match status" value="1"/>
</dbReference>
<evidence type="ECO:0000313" key="2">
    <source>
        <dbReference type="Proteomes" id="UP000317839"/>
    </source>
</evidence>
<dbReference type="GO" id="GO:0005198">
    <property type="term" value="F:structural molecule activity"/>
    <property type="evidence" value="ECO:0007669"/>
    <property type="project" value="InterPro"/>
</dbReference>
<dbReference type="InterPro" id="IPR011747">
    <property type="entry name" value="CHP02241"/>
</dbReference>
<dbReference type="Pfam" id="PF06841">
    <property type="entry name" value="Phage_T4_gp19"/>
    <property type="match status" value="1"/>
</dbReference>
<gene>
    <name evidence="1" type="ORF">FLL45_20315</name>
</gene>
<proteinExistence type="predicted"/>
<name>A0A545T2R3_9GAMM</name>
<dbReference type="InterPro" id="IPR010667">
    <property type="entry name" value="Phage_T4_Gp19"/>
</dbReference>
<dbReference type="OrthoDB" id="9799891at2"/>
<keyword evidence="2" id="KW-1185">Reference proteome</keyword>